<sequence length="74" mass="8167">MPDGGITEKLRELGFVISDRFELQFRAPETDLFGAQSPTSPLLPPRKVPLEDESPSLAPEFNVFVLGRDLIVGL</sequence>
<reference evidence="1 2" key="1">
    <citation type="journal article" date="2015" name="Proc. Natl. Acad. Sci. U.S.A.">
        <title>The resurrection genome of Boea hygrometrica: A blueprint for survival of dehydration.</title>
        <authorList>
            <person name="Xiao L."/>
            <person name="Yang G."/>
            <person name="Zhang L."/>
            <person name="Yang X."/>
            <person name="Zhao S."/>
            <person name="Ji Z."/>
            <person name="Zhou Q."/>
            <person name="Hu M."/>
            <person name="Wang Y."/>
            <person name="Chen M."/>
            <person name="Xu Y."/>
            <person name="Jin H."/>
            <person name="Xiao X."/>
            <person name="Hu G."/>
            <person name="Bao F."/>
            <person name="Hu Y."/>
            <person name="Wan P."/>
            <person name="Li L."/>
            <person name="Deng X."/>
            <person name="Kuang T."/>
            <person name="Xiang C."/>
            <person name="Zhu J.K."/>
            <person name="Oliver M.J."/>
            <person name="He Y."/>
        </authorList>
    </citation>
    <scope>NUCLEOTIDE SEQUENCE [LARGE SCALE GENOMIC DNA]</scope>
    <source>
        <strain evidence="2">cv. XS01</strain>
    </source>
</reference>
<dbReference type="Proteomes" id="UP000250235">
    <property type="component" value="Unassembled WGS sequence"/>
</dbReference>
<keyword evidence="2" id="KW-1185">Reference proteome</keyword>
<name>A0A2Z7C271_9LAMI</name>
<evidence type="ECO:0000313" key="2">
    <source>
        <dbReference type="Proteomes" id="UP000250235"/>
    </source>
</evidence>
<dbReference type="EMBL" id="KQ999863">
    <property type="protein sequence ID" value="KZV40807.1"/>
    <property type="molecule type" value="Genomic_DNA"/>
</dbReference>
<gene>
    <name evidence="1" type="ORF">F511_16539</name>
</gene>
<protein>
    <submittedName>
        <fullName evidence="1">Uncharacterized protein</fullName>
    </submittedName>
</protein>
<evidence type="ECO:0000313" key="1">
    <source>
        <dbReference type="EMBL" id="KZV40807.1"/>
    </source>
</evidence>
<accession>A0A2Z7C271</accession>
<dbReference type="AlphaFoldDB" id="A0A2Z7C271"/>
<organism evidence="1 2">
    <name type="scientific">Dorcoceras hygrometricum</name>
    <dbReference type="NCBI Taxonomy" id="472368"/>
    <lineage>
        <taxon>Eukaryota</taxon>
        <taxon>Viridiplantae</taxon>
        <taxon>Streptophyta</taxon>
        <taxon>Embryophyta</taxon>
        <taxon>Tracheophyta</taxon>
        <taxon>Spermatophyta</taxon>
        <taxon>Magnoliopsida</taxon>
        <taxon>eudicotyledons</taxon>
        <taxon>Gunneridae</taxon>
        <taxon>Pentapetalae</taxon>
        <taxon>asterids</taxon>
        <taxon>lamiids</taxon>
        <taxon>Lamiales</taxon>
        <taxon>Gesneriaceae</taxon>
        <taxon>Didymocarpoideae</taxon>
        <taxon>Trichosporeae</taxon>
        <taxon>Loxocarpinae</taxon>
        <taxon>Dorcoceras</taxon>
    </lineage>
</organism>
<proteinExistence type="predicted"/>